<dbReference type="AlphaFoldDB" id="A0AAD4PV62"/>
<comment type="caution">
    <text evidence="1">The sequence shown here is derived from an EMBL/GenBank/DDBJ whole genome shotgun (WGS) entry which is preliminary data.</text>
</comment>
<keyword evidence="2" id="KW-1185">Reference proteome</keyword>
<dbReference type="EMBL" id="JAJTJA010000014">
    <property type="protein sequence ID" value="KAH8689968.1"/>
    <property type="molecule type" value="Genomic_DNA"/>
</dbReference>
<organism evidence="1 2">
    <name type="scientific">Talaromyces proteolyticus</name>
    <dbReference type="NCBI Taxonomy" id="1131652"/>
    <lineage>
        <taxon>Eukaryota</taxon>
        <taxon>Fungi</taxon>
        <taxon>Dikarya</taxon>
        <taxon>Ascomycota</taxon>
        <taxon>Pezizomycotina</taxon>
        <taxon>Eurotiomycetes</taxon>
        <taxon>Eurotiomycetidae</taxon>
        <taxon>Eurotiales</taxon>
        <taxon>Trichocomaceae</taxon>
        <taxon>Talaromyces</taxon>
        <taxon>Talaromyces sect. Bacilispori</taxon>
    </lineage>
</organism>
<accession>A0AAD4PV62</accession>
<reference evidence="1" key="1">
    <citation type="submission" date="2021-12" db="EMBL/GenBank/DDBJ databases">
        <title>Convergent genome expansion in fungi linked to evolution of root-endophyte symbiosis.</title>
        <authorList>
            <consortium name="DOE Joint Genome Institute"/>
            <person name="Ke Y.-H."/>
            <person name="Bonito G."/>
            <person name="Liao H.-L."/>
            <person name="Looney B."/>
            <person name="Rojas-Flechas A."/>
            <person name="Nash J."/>
            <person name="Hameed K."/>
            <person name="Schadt C."/>
            <person name="Martin F."/>
            <person name="Crous P.W."/>
            <person name="Miettinen O."/>
            <person name="Magnuson J.K."/>
            <person name="Labbe J."/>
            <person name="Jacobson D."/>
            <person name="Doktycz M.J."/>
            <person name="Veneault-Fourrey C."/>
            <person name="Kuo A."/>
            <person name="Mondo S."/>
            <person name="Calhoun S."/>
            <person name="Riley R."/>
            <person name="Ohm R."/>
            <person name="LaButti K."/>
            <person name="Andreopoulos B."/>
            <person name="Pangilinan J."/>
            <person name="Nolan M."/>
            <person name="Tritt A."/>
            <person name="Clum A."/>
            <person name="Lipzen A."/>
            <person name="Daum C."/>
            <person name="Barry K."/>
            <person name="Grigoriev I.V."/>
            <person name="Vilgalys R."/>
        </authorList>
    </citation>
    <scope>NUCLEOTIDE SEQUENCE</scope>
    <source>
        <strain evidence="1">PMI_201</strain>
    </source>
</reference>
<gene>
    <name evidence="1" type="ORF">BGW36DRAFT_432933</name>
</gene>
<dbReference type="Proteomes" id="UP001201262">
    <property type="component" value="Unassembled WGS sequence"/>
</dbReference>
<sequence length="251" mass="28756">MFKLQEVKIIICSGLEVWSEQVCLPELLILRLHSLDYTLLQPVANIFSSESEPEDSDDAVFGRLRRRMAKAPAQHMGREWPVILRIAGPSCIAELWFAQVTRTRFAATDVLIFVLSTKIRTDFEHLYGLIVGEDELLLDDVGSPQLRRLLVATYSDASPDSWAVNEKQLNWVASDQSCELKIMSEEDAEWAIRVLDEAAGKVILWRAENGKLREKDAPAHNKQVEDGWKKIGRRLTLWSLRDKLFKRSQPR</sequence>
<name>A0AAD4PV62_9EURO</name>
<dbReference type="GeneID" id="70251486"/>
<evidence type="ECO:0000313" key="1">
    <source>
        <dbReference type="EMBL" id="KAH8689968.1"/>
    </source>
</evidence>
<proteinExistence type="predicted"/>
<dbReference type="RefSeq" id="XP_046066251.1">
    <property type="nucleotide sequence ID" value="XM_046221199.1"/>
</dbReference>
<protein>
    <submittedName>
        <fullName evidence="1">Uncharacterized protein</fullName>
    </submittedName>
</protein>
<evidence type="ECO:0000313" key="2">
    <source>
        <dbReference type="Proteomes" id="UP001201262"/>
    </source>
</evidence>